<dbReference type="SUPFAM" id="SSF56801">
    <property type="entry name" value="Acetyl-CoA synthetase-like"/>
    <property type="match status" value="1"/>
</dbReference>
<evidence type="ECO:0000313" key="4">
    <source>
        <dbReference type="EMBL" id="MDV7295427.1"/>
    </source>
</evidence>
<dbReference type="Gene3D" id="3.40.50.980">
    <property type="match status" value="2"/>
</dbReference>
<name>A0AAE4VIS0_MYCFO</name>
<dbReference type="RefSeq" id="WP_317722925.1">
    <property type="nucleotide sequence ID" value="NZ_JAWLVM010000068.1"/>
</dbReference>
<organism evidence="4 5">
    <name type="scientific">Mycolicibacterium fortuitum</name>
    <name type="common">Mycobacterium fortuitum</name>
    <dbReference type="NCBI Taxonomy" id="1766"/>
    <lineage>
        <taxon>Bacteria</taxon>
        <taxon>Bacillati</taxon>
        <taxon>Actinomycetota</taxon>
        <taxon>Actinomycetes</taxon>
        <taxon>Mycobacteriales</taxon>
        <taxon>Mycobacteriaceae</taxon>
        <taxon>Mycolicibacterium</taxon>
    </lineage>
</organism>
<feature type="domain" description="AMP-dependent synthetase/ligase" evidence="3">
    <location>
        <begin position="38"/>
        <end position="153"/>
    </location>
</feature>
<comment type="caution">
    <text evidence="4">The sequence shown here is derived from an EMBL/GenBank/DDBJ whole genome shotgun (WGS) entry which is preliminary data.</text>
</comment>
<dbReference type="PANTHER" id="PTHR44845:SF6">
    <property type="entry name" value="BETA-ALANINE-ACTIVATING ENZYME"/>
    <property type="match status" value="1"/>
</dbReference>
<protein>
    <submittedName>
        <fullName evidence="4">AMP-binding protein</fullName>
    </submittedName>
</protein>
<accession>A0AAE4VIS0</accession>
<gene>
    <name evidence="4" type="ORF">R4485_35315</name>
</gene>
<dbReference type="PANTHER" id="PTHR44845">
    <property type="entry name" value="CARRIER DOMAIN-CONTAINING PROTEIN"/>
    <property type="match status" value="1"/>
</dbReference>
<dbReference type="InterPro" id="IPR000873">
    <property type="entry name" value="AMP-dep_synth/lig_dom"/>
</dbReference>
<evidence type="ECO:0000256" key="2">
    <source>
        <dbReference type="ARBA" id="ARBA00022553"/>
    </source>
</evidence>
<proteinExistence type="predicted"/>
<keyword evidence="2" id="KW-0597">Phosphoprotein</keyword>
<keyword evidence="1" id="KW-0596">Phosphopantetheine</keyword>
<sequence>MSSIDFLDEDEHAELFDWGNRAVLTNAARVSAPVTELFAAQATRSRDAVAVAFDGRQMSYGELDELSNRLAHHLVGLGAGPGQRVAVLLPRSADSVVAILAVLKSGAAYLPIDPLHPDARIRFMLADAEPTVAVTTTELAGRLDGCDIHVVDFAELRQHNEQSAS</sequence>
<feature type="non-terminal residue" evidence="4">
    <location>
        <position position="165"/>
    </location>
</feature>
<dbReference type="Pfam" id="PF00501">
    <property type="entry name" value="AMP-binding"/>
    <property type="match status" value="1"/>
</dbReference>
<evidence type="ECO:0000313" key="5">
    <source>
        <dbReference type="Proteomes" id="UP001186041"/>
    </source>
</evidence>
<evidence type="ECO:0000256" key="1">
    <source>
        <dbReference type="ARBA" id="ARBA00022450"/>
    </source>
</evidence>
<reference evidence="4" key="1">
    <citation type="submission" date="2023-10" db="EMBL/GenBank/DDBJ databases">
        <title>Mycolicibacterium fortuitum clinical isolates causing pulmonary infections in humans.</title>
        <authorList>
            <person name="Mejia-Ponce P.M."/>
            <person name="Zenteno-Cuevas R."/>
            <person name="Licona-Cassani C."/>
        </authorList>
    </citation>
    <scope>NUCLEOTIDE SEQUENCE</scope>
    <source>
        <strain evidence="4">M8</strain>
    </source>
</reference>
<dbReference type="Proteomes" id="UP001186041">
    <property type="component" value="Unassembled WGS sequence"/>
</dbReference>
<dbReference type="EMBL" id="JAWLVV010000071">
    <property type="protein sequence ID" value="MDV7295427.1"/>
    <property type="molecule type" value="Genomic_DNA"/>
</dbReference>
<dbReference type="AlphaFoldDB" id="A0AAE4VIS0"/>
<evidence type="ECO:0000259" key="3">
    <source>
        <dbReference type="Pfam" id="PF00501"/>
    </source>
</evidence>